<dbReference type="AlphaFoldDB" id="A0A1L8WGZ1"/>
<keyword evidence="4" id="KW-0572">Peptidoglycan-anchor</keyword>
<evidence type="ECO:0000256" key="1">
    <source>
        <dbReference type="ARBA" id="ARBA00022512"/>
    </source>
</evidence>
<evidence type="ECO:0000256" key="4">
    <source>
        <dbReference type="ARBA" id="ARBA00023088"/>
    </source>
</evidence>
<organism evidence="8 9">
    <name type="scientific">Enterococcus ratti</name>
    <dbReference type="NCBI Taxonomy" id="150033"/>
    <lineage>
        <taxon>Bacteria</taxon>
        <taxon>Bacillati</taxon>
        <taxon>Bacillota</taxon>
        <taxon>Bacilli</taxon>
        <taxon>Lactobacillales</taxon>
        <taxon>Enterococcaceae</taxon>
        <taxon>Enterococcus</taxon>
    </lineage>
</organism>
<name>A0A1L8WGZ1_9ENTE</name>
<reference evidence="8 9" key="1">
    <citation type="submission" date="2014-12" db="EMBL/GenBank/DDBJ databases">
        <title>Draft genome sequences of 29 type strains of Enterococci.</title>
        <authorList>
            <person name="Zhong Z."/>
            <person name="Sun Z."/>
            <person name="Liu W."/>
            <person name="Zhang W."/>
            <person name="Zhang H."/>
        </authorList>
    </citation>
    <scope>NUCLEOTIDE SEQUENCE [LARGE SCALE GENOMIC DNA]</scope>
    <source>
        <strain evidence="8 9">DSM 15687</strain>
    </source>
</reference>
<dbReference type="EMBL" id="JXLB01000016">
    <property type="protein sequence ID" value="OJG80052.1"/>
    <property type="molecule type" value="Genomic_DNA"/>
</dbReference>
<evidence type="ECO:0000256" key="6">
    <source>
        <dbReference type="SAM" id="Phobius"/>
    </source>
</evidence>
<keyword evidence="3" id="KW-0732">Signal</keyword>
<evidence type="ECO:0000313" key="8">
    <source>
        <dbReference type="EMBL" id="OJG80052.1"/>
    </source>
</evidence>
<keyword evidence="6" id="KW-0472">Membrane</keyword>
<feature type="region of interest" description="Disordered" evidence="5">
    <location>
        <begin position="1"/>
        <end position="43"/>
    </location>
</feature>
<accession>A0A1L8WGZ1</accession>
<feature type="compositionally biased region" description="Polar residues" evidence="5">
    <location>
        <begin position="1"/>
        <end position="24"/>
    </location>
</feature>
<evidence type="ECO:0000256" key="3">
    <source>
        <dbReference type="ARBA" id="ARBA00022729"/>
    </source>
</evidence>
<keyword evidence="2" id="KW-0964">Secreted</keyword>
<comment type="caution">
    <text evidence="8">The sequence shown here is derived from an EMBL/GenBank/DDBJ whole genome shotgun (WGS) entry which is preliminary data.</text>
</comment>
<feature type="transmembrane region" description="Helical" evidence="6">
    <location>
        <begin position="45"/>
        <end position="65"/>
    </location>
</feature>
<sequence>MTVTIINEELASSQEPENQENQVNTKKESQNKQMKQLPETNSVNLPVYSTSGMLIFLVGIIGLYINRNKKEKTNEKN</sequence>
<dbReference type="InterPro" id="IPR019931">
    <property type="entry name" value="LPXTG_anchor"/>
</dbReference>
<evidence type="ECO:0000259" key="7">
    <source>
        <dbReference type="Pfam" id="PF00746"/>
    </source>
</evidence>
<gene>
    <name evidence="8" type="ORF">RV14_GL000711</name>
</gene>
<dbReference type="Proteomes" id="UP000182152">
    <property type="component" value="Unassembled WGS sequence"/>
</dbReference>
<keyword evidence="6" id="KW-0812">Transmembrane</keyword>
<keyword evidence="9" id="KW-1185">Reference proteome</keyword>
<evidence type="ECO:0000313" key="9">
    <source>
        <dbReference type="Proteomes" id="UP000182152"/>
    </source>
</evidence>
<keyword evidence="6" id="KW-1133">Transmembrane helix</keyword>
<feature type="compositionally biased region" description="Polar residues" evidence="5">
    <location>
        <begin position="31"/>
        <end position="43"/>
    </location>
</feature>
<proteinExistence type="predicted"/>
<keyword evidence="1" id="KW-0134">Cell wall</keyword>
<feature type="domain" description="Gram-positive cocci surface proteins LPxTG" evidence="7">
    <location>
        <begin position="30"/>
        <end position="72"/>
    </location>
</feature>
<evidence type="ECO:0000256" key="2">
    <source>
        <dbReference type="ARBA" id="ARBA00022525"/>
    </source>
</evidence>
<protein>
    <recommendedName>
        <fullName evidence="7">Gram-positive cocci surface proteins LPxTG domain-containing protein</fullName>
    </recommendedName>
</protein>
<dbReference type="Pfam" id="PF00746">
    <property type="entry name" value="Gram_pos_anchor"/>
    <property type="match status" value="1"/>
</dbReference>
<evidence type="ECO:0000256" key="5">
    <source>
        <dbReference type="SAM" id="MobiDB-lite"/>
    </source>
</evidence>
<dbReference type="STRING" id="150033.RV14_GL000711"/>